<accession>V5AQ56</accession>
<proteinExistence type="predicted"/>
<evidence type="ECO:0000313" key="2">
    <source>
        <dbReference type="EMBL" id="ESS55777.1"/>
    </source>
</evidence>
<sequence length="177" mass="19878">MHAEIHHSATPFKVLPKQSAIDTMISHTLPVHCRSKDADTKGNICSNVGGTNSQQSHTTLALSVHPTPRLKRPRQAPINKIMKREKQIPCGHFRAPQQRHQQERAALCLPQCSTLCSWPLGALNVSPTISSSQNKPHADGIHFIRKWRCRAESRASNPQHITQSFFPLPHKKKTKML</sequence>
<dbReference type="AlphaFoldDB" id="V5AQ56"/>
<dbReference type="EMBL" id="AYLP01000674">
    <property type="protein sequence ID" value="ESS55777.1"/>
    <property type="molecule type" value="Genomic_DNA"/>
</dbReference>
<evidence type="ECO:0000313" key="3">
    <source>
        <dbReference type="Proteomes" id="UP000017861"/>
    </source>
</evidence>
<protein>
    <submittedName>
        <fullName evidence="2">Uncharacterized protein</fullName>
    </submittedName>
</protein>
<reference evidence="2 3" key="1">
    <citation type="journal article" date="2014" name="Genome Announc.">
        <title>Trypanosoma cruzi Clone Dm28c Draft Genome Sequence.</title>
        <authorList>
            <person name="Grisard E.C."/>
            <person name="Teixeira S.M."/>
            <person name="de Almeida L.G."/>
            <person name="Stoco P.H."/>
            <person name="Gerber A.L."/>
            <person name="Talavera-Lopez C."/>
            <person name="Lima O.C."/>
            <person name="Andersson B."/>
            <person name="de Vasconcelos A.T."/>
        </authorList>
    </citation>
    <scope>NUCLEOTIDE SEQUENCE [LARGE SCALE GENOMIC DNA]</scope>
    <source>
        <strain evidence="2 3">Dm28c</strain>
    </source>
</reference>
<gene>
    <name evidence="2" type="ORF">TCDM_12732</name>
</gene>
<dbReference type="OrthoDB" id="10414899at2759"/>
<name>V5AQ56_TRYCR</name>
<comment type="caution">
    <text evidence="2">The sequence shown here is derived from an EMBL/GenBank/DDBJ whole genome shotgun (WGS) entry which is preliminary data.</text>
</comment>
<feature type="region of interest" description="Disordered" evidence="1">
    <location>
        <begin position="154"/>
        <end position="177"/>
    </location>
</feature>
<feature type="compositionally biased region" description="Polar residues" evidence="1">
    <location>
        <begin position="154"/>
        <end position="165"/>
    </location>
</feature>
<dbReference type="VEuPathDB" id="TriTrypDB:TCDM_12732"/>
<organism evidence="2 3">
    <name type="scientific">Trypanosoma cruzi Dm28c</name>
    <dbReference type="NCBI Taxonomy" id="1416333"/>
    <lineage>
        <taxon>Eukaryota</taxon>
        <taxon>Discoba</taxon>
        <taxon>Euglenozoa</taxon>
        <taxon>Kinetoplastea</taxon>
        <taxon>Metakinetoplastina</taxon>
        <taxon>Trypanosomatida</taxon>
        <taxon>Trypanosomatidae</taxon>
        <taxon>Trypanosoma</taxon>
        <taxon>Schizotrypanum</taxon>
    </lineage>
</organism>
<dbReference type="Proteomes" id="UP000017861">
    <property type="component" value="Unassembled WGS sequence"/>
</dbReference>
<evidence type="ECO:0000256" key="1">
    <source>
        <dbReference type="SAM" id="MobiDB-lite"/>
    </source>
</evidence>